<evidence type="ECO:0000313" key="6">
    <source>
        <dbReference type="Proteomes" id="UP000026962"/>
    </source>
</evidence>
<comment type="subcellular location">
    <subcellularLocation>
        <location evidence="1">Membrane</location>
        <topology evidence="1">Single-pass membrane protein</topology>
    </subcellularLocation>
</comment>
<reference evidence="5" key="1">
    <citation type="submission" date="2015-04" db="UniProtKB">
        <authorList>
            <consortium name="EnsemblPlants"/>
        </authorList>
    </citation>
    <scope>IDENTIFICATION</scope>
</reference>
<keyword evidence="3" id="KW-1133">Transmembrane helix</keyword>
<dbReference type="AlphaFoldDB" id="A0A0E0M2A5"/>
<dbReference type="STRING" id="4537.A0A0E0M2A5"/>
<organism evidence="5">
    <name type="scientific">Oryza punctata</name>
    <name type="common">Red rice</name>
    <dbReference type="NCBI Taxonomy" id="4537"/>
    <lineage>
        <taxon>Eukaryota</taxon>
        <taxon>Viridiplantae</taxon>
        <taxon>Streptophyta</taxon>
        <taxon>Embryophyta</taxon>
        <taxon>Tracheophyta</taxon>
        <taxon>Spermatophyta</taxon>
        <taxon>Magnoliopsida</taxon>
        <taxon>Liliopsida</taxon>
        <taxon>Poales</taxon>
        <taxon>Poaceae</taxon>
        <taxon>BOP clade</taxon>
        <taxon>Oryzoideae</taxon>
        <taxon>Oryzeae</taxon>
        <taxon>Oryzinae</taxon>
        <taxon>Oryza</taxon>
    </lineage>
</organism>
<dbReference type="InterPro" id="IPR025287">
    <property type="entry name" value="WAK_GUB"/>
</dbReference>
<dbReference type="EnsemblPlants" id="OPUNC09G11930.1">
    <property type="protein sequence ID" value="OPUNC09G11930.1"/>
    <property type="gene ID" value="OPUNC09G11930"/>
</dbReference>
<reference evidence="5" key="2">
    <citation type="submission" date="2018-05" db="EMBL/GenBank/DDBJ databases">
        <title>OpunRS2 (Oryza punctata Reference Sequence Version 2).</title>
        <authorList>
            <person name="Zhang J."/>
            <person name="Kudrna D."/>
            <person name="Lee S."/>
            <person name="Talag J."/>
            <person name="Welchert J."/>
            <person name="Wing R.A."/>
        </authorList>
    </citation>
    <scope>NUCLEOTIDE SEQUENCE [LARGE SCALE GENOMIC DNA]</scope>
</reference>
<feature type="transmembrane region" description="Helical" evidence="3">
    <location>
        <begin position="12"/>
        <end position="32"/>
    </location>
</feature>
<keyword evidence="2" id="KW-0732">Signal</keyword>
<evidence type="ECO:0000256" key="3">
    <source>
        <dbReference type="SAM" id="Phobius"/>
    </source>
</evidence>
<evidence type="ECO:0000259" key="4">
    <source>
        <dbReference type="Pfam" id="PF13947"/>
    </source>
</evidence>
<evidence type="ECO:0000256" key="2">
    <source>
        <dbReference type="ARBA" id="ARBA00022729"/>
    </source>
</evidence>
<dbReference type="Gramene" id="OPUNC09G11930.1">
    <property type="protein sequence ID" value="OPUNC09G11930.1"/>
    <property type="gene ID" value="OPUNC09G11930"/>
</dbReference>
<dbReference type="GO" id="GO:0016020">
    <property type="term" value="C:membrane"/>
    <property type="evidence" value="ECO:0007669"/>
    <property type="project" value="UniProtKB-SubCell"/>
</dbReference>
<evidence type="ECO:0000313" key="5">
    <source>
        <dbReference type="EnsemblPlants" id="OPUNC09G11930.1"/>
    </source>
</evidence>
<dbReference type="Proteomes" id="UP000026962">
    <property type="component" value="Chromosome 9"/>
</dbReference>
<dbReference type="GO" id="GO:0030247">
    <property type="term" value="F:polysaccharide binding"/>
    <property type="evidence" value="ECO:0007669"/>
    <property type="project" value="InterPro"/>
</dbReference>
<name>A0A0E0M2A5_ORYPU</name>
<keyword evidence="3" id="KW-0812">Transmembrane</keyword>
<accession>A0A0E0M2A5</accession>
<keyword evidence="3" id="KW-0472">Membrane</keyword>
<protein>
    <recommendedName>
        <fullName evidence="4">Wall-associated receptor kinase galacturonan-binding domain-containing protein</fullName>
    </recommendedName>
</protein>
<keyword evidence="6" id="KW-1185">Reference proteome</keyword>
<proteinExistence type="predicted"/>
<dbReference type="OMA" id="DCAYHSG"/>
<feature type="domain" description="Wall-associated receptor kinase galacturonan-binding" evidence="4">
    <location>
        <begin position="38"/>
        <end position="75"/>
    </location>
</feature>
<dbReference type="HOGENOM" id="CLU_2562366_0_0_1"/>
<evidence type="ECO:0000256" key="1">
    <source>
        <dbReference type="ARBA" id="ARBA00004167"/>
    </source>
</evidence>
<dbReference type="PANTHER" id="PTHR33491">
    <property type="entry name" value="OSJNBA0016N04.9 PROTEIN"/>
    <property type="match status" value="1"/>
</dbReference>
<dbReference type="Pfam" id="PF13947">
    <property type="entry name" value="GUB_WAK_bind"/>
    <property type="match status" value="1"/>
</dbReference>
<sequence length="82" mass="8752">MESHQLLLPGRLLLYLGAIATLAAADVAIPAGRPPAGCRTRCGDVDIPYPFGIFDSDRPDCAYHSGFQLNCTSVNGTARPMF</sequence>